<feature type="transmembrane region" description="Helical" evidence="6">
    <location>
        <begin position="93"/>
        <end position="119"/>
    </location>
</feature>
<evidence type="ECO:0000256" key="3">
    <source>
        <dbReference type="ARBA" id="ARBA00022989"/>
    </source>
</evidence>
<protein>
    <recommendedName>
        <fullName evidence="7">Rhodopsin domain-containing protein</fullName>
    </recommendedName>
</protein>
<evidence type="ECO:0000256" key="5">
    <source>
        <dbReference type="ARBA" id="ARBA00038359"/>
    </source>
</evidence>
<feature type="transmembrane region" description="Helical" evidence="6">
    <location>
        <begin position="173"/>
        <end position="196"/>
    </location>
</feature>
<organism evidence="8 9">
    <name type="scientific">Aspergillus pseudoustus</name>
    <dbReference type="NCBI Taxonomy" id="1810923"/>
    <lineage>
        <taxon>Eukaryota</taxon>
        <taxon>Fungi</taxon>
        <taxon>Dikarya</taxon>
        <taxon>Ascomycota</taxon>
        <taxon>Pezizomycotina</taxon>
        <taxon>Eurotiomycetes</taxon>
        <taxon>Eurotiomycetidae</taxon>
        <taxon>Eurotiales</taxon>
        <taxon>Aspergillaceae</taxon>
        <taxon>Aspergillus</taxon>
        <taxon>Aspergillus subgen. Nidulantes</taxon>
    </lineage>
</organism>
<comment type="caution">
    <text evidence="8">The sequence shown here is derived from an EMBL/GenBank/DDBJ whole genome shotgun (WGS) entry which is preliminary data.</text>
</comment>
<accession>A0ABR4J4B6</accession>
<name>A0ABR4J4B6_9EURO</name>
<dbReference type="InterPro" id="IPR052337">
    <property type="entry name" value="SAT4-like"/>
</dbReference>
<keyword evidence="9" id="KW-1185">Reference proteome</keyword>
<dbReference type="Pfam" id="PF20684">
    <property type="entry name" value="Fung_rhodopsin"/>
    <property type="match status" value="1"/>
</dbReference>
<feature type="transmembrane region" description="Helical" evidence="6">
    <location>
        <begin position="49"/>
        <end position="73"/>
    </location>
</feature>
<proteinExistence type="inferred from homology"/>
<feature type="transmembrane region" description="Helical" evidence="6">
    <location>
        <begin position="20"/>
        <end position="37"/>
    </location>
</feature>
<evidence type="ECO:0000256" key="2">
    <source>
        <dbReference type="ARBA" id="ARBA00022692"/>
    </source>
</evidence>
<feature type="transmembrane region" description="Helical" evidence="6">
    <location>
        <begin position="131"/>
        <end position="153"/>
    </location>
</feature>
<feature type="domain" description="Rhodopsin" evidence="7">
    <location>
        <begin position="33"/>
        <end position="276"/>
    </location>
</feature>
<feature type="transmembrane region" description="Helical" evidence="6">
    <location>
        <begin position="208"/>
        <end position="230"/>
    </location>
</feature>
<evidence type="ECO:0000313" key="8">
    <source>
        <dbReference type="EMBL" id="KAL2834800.1"/>
    </source>
</evidence>
<dbReference type="InterPro" id="IPR049326">
    <property type="entry name" value="Rhodopsin_dom_fungi"/>
</dbReference>
<keyword evidence="4 6" id="KW-0472">Membrane</keyword>
<dbReference type="Proteomes" id="UP001610446">
    <property type="component" value="Unassembled WGS sequence"/>
</dbReference>
<dbReference type="PANTHER" id="PTHR33048:SF155">
    <property type="entry name" value="INTEGRAL MEMBRANE PROTEIN"/>
    <property type="match status" value="1"/>
</dbReference>
<reference evidence="8 9" key="1">
    <citation type="submission" date="2024-07" db="EMBL/GenBank/DDBJ databases">
        <title>Section-level genome sequencing and comparative genomics of Aspergillus sections Usti and Cavernicolus.</title>
        <authorList>
            <consortium name="Lawrence Berkeley National Laboratory"/>
            <person name="Nybo J.L."/>
            <person name="Vesth T.C."/>
            <person name="Theobald S."/>
            <person name="Frisvad J.C."/>
            <person name="Larsen T.O."/>
            <person name="Kjaerboelling I."/>
            <person name="Rothschild-Mancinelli K."/>
            <person name="Lyhne E.K."/>
            <person name="Kogle M.E."/>
            <person name="Barry K."/>
            <person name="Clum A."/>
            <person name="Na H."/>
            <person name="Ledsgaard L."/>
            <person name="Lin J."/>
            <person name="Lipzen A."/>
            <person name="Kuo A."/>
            <person name="Riley R."/>
            <person name="Mondo S."/>
            <person name="Labutti K."/>
            <person name="Haridas S."/>
            <person name="Pangalinan J."/>
            <person name="Salamov A.A."/>
            <person name="Simmons B.A."/>
            <person name="Magnuson J.K."/>
            <person name="Chen J."/>
            <person name="Drula E."/>
            <person name="Henrissat B."/>
            <person name="Wiebenga A."/>
            <person name="Lubbers R.J."/>
            <person name="Gomes A.C."/>
            <person name="Makela M.R."/>
            <person name="Stajich J."/>
            <person name="Grigoriev I.V."/>
            <person name="Mortensen U.H."/>
            <person name="De Vries R.P."/>
            <person name="Baker S.E."/>
            <person name="Andersen M.R."/>
        </authorList>
    </citation>
    <scope>NUCLEOTIDE SEQUENCE [LARGE SCALE GENOMIC DNA]</scope>
    <source>
        <strain evidence="8 9">CBS 123904</strain>
    </source>
</reference>
<comment type="subcellular location">
    <subcellularLocation>
        <location evidence="1">Membrane</location>
        <topology evidence="1">Multi-pass membrane protein</topology>
    </subcellularLocation>
</comment>
<dbReference type="PANTHER" id="PTHR33048">
    <property type="entry name" value="PTH11-LIKE INTEGRAL MEMBRANE PROTEIN (AFU_ORTHOLOGUE AFUA_5G11245)"/>
    <property type="match status" value="1"/>
</dbReference>
<evidence type="ECO:0000259" key="7">
    <source>
        <dbReference type="Pfam" id="PF20684"/>
    </source>
</evidence>
<evidence type="ECO:0000256" key="4">
    <source>
        <dbReference type="ARBA" id="ARBA00023136"/>
    </source>
</evidence>
<evidence type="ECO:0000256" key="6">
    <source>
        <dbReference type="SAM" id="Phobius"/>
    </source>
</evidence>
<gene>
    <name evidence="8" type="ORF">BJY01DRAFT_238979</name>
</gene>
<dbReference type="EMBL" id="JBFXLU010000212">
    <property type="protein sequence ID" value="KAL2834800.1"/>
    <property type="molecule type" value="Genomic_DNA"/>
</dbReference>
<evidence type="ECO:0000256" key="1">
    <source>
        <dbReference type="ARBA" id="ARBA00004141"/>
    </source>
</evidence>
<keyword evidence="3 6" id="KW-1133">Transmembrane helix</keyword>
<sequence length="331" mass="36054">MAARDAQHTNNAGIILERNVWIVMAITVLTVILRAIAKLRIRRVGANDAVMMLAVVWLLTCTVRAAALLTVAVNHGFGGNLDTLDTQSRKLALMYTSIQVAIVTISSAAARSSFILYLLAIVNTHRKSRTALWTALLLQLSVNAVSSILPFTICRDVCVLWDTTITTTCGDTSAALGFSYFASTLNTATDLFLTVLPTMLFWNLNLKLRVEISLIALLILAAVALVASIIKPTKVKDVADISNIRSDGGIGFPQWSYGENAILIITSSLPSLRSLILTPICRRSTHSPCRPYELSDRLGTNNGKHHVIRSTVGSQQQQELTADLKESDDHD</sequence>
<comment type="similarity">
    <text evidence="5">Belongs to the SAT4 family.</text>
</comment>
<evidence type="ECO:0000313" key="9">
    <source>
        <dbReference type="Proteomes" id="UP001610446"/>
    </source>
</evidence>
<keyword evidence="2 6" id="KW-0812">Transmembrane</keyword>